<name>A0ABU7LL75_9NOCA</name>
<protein>
    <submittedName>
        <fullName evidence="1">Uncharacterized protein</fullName>
    </submittedName>
</protein>
<gene>
    <name evidence="1" type="ORF">Q7514_32885</name>
</gene>
<dbReference type="Proteomes" id="UP001336020">
    <property type="component" value="Unassembled WGS sequence"/>
</dbReference>
<reference evidence="1 2" key="1">
    <citation type="submission" date="2023-07" db="EMBL/GenBank/DDBJ databases">
        <authorList>
            <person name="Girao M."/>
            <person name="Carvalho M.F."/>
        </authorList>
    </citation>
    <scope>NUCLEOTIDE SEQUENCE [LARGE SCALE GENOMIC DNA]</scope>
    <source>
        <strain evidence="1 2">YIM65754</strain>
    </source>
</reference>
<sequence>MTTAREATPLLTLHPGRLDRISHHYLNDGPAQAGYLLLQEAVDQGVITWDRAVWGRPLFGAGIKGDQFVVSYNVSGELWLSRAAKVDIPDPDTVPLDEEDVDWIEPLPSLPDPTHQRAEFLRLVVDEINDLHIAATRMVATWPGVTGTPALP</sequence>
<accession>A0ABU7LL75</accession>
<organism evidence="1 2">
    <name type="scientific">Rhodococcus artemisiae</name>
    <dbReference type="NCBI Taxonomy" id="714159"/>
    <lineage>
        <taxon>Bacteria</taxon>
        <taxon>Bacillati</taxon>
        <taxon>Actinomycetota</taxon>
        <taxon>Actinomycetes</taxon>
        <taxon>Mycobacteriales</taxon>
        <taxon>Nocardiaceae</taxon>
        <taxon>Rhodococcus</taxon>
    </lineage>
</organism>
<evidence type="ECO:0000313" key="1">
    <source>
        <dbReference type="EMBL" id="MEE2062327.1"/>
    </source>
</evidence>
<dbReference type="RefSeq" id="WP_330137360.1">
    <property type="nucleotide sequence ID" value="NZ_JAUTXY010000037.1"/>
</dbReference>
<evidence type="ECO:0000313" key="2">
    <source>
        <dbReference type="Proteomes" id="UP001336020"/>
    </source>
</evidence>
<proteinExistence type="predicted"/>
<keyword evidence="2" id="KW-1185">Reference proteome</keyword>
<dbReference type="EMBL" id="JAUTXY010000037">
    <property type="protein sequence ID" value="MEE2062327.1"/>
    <property type="molecule type" value="Genomic_DNA"/>
</dbReference>
<comment type="caution">
    <text evidence="1">The sequence shown here is derived from an EMBL/GenBank/DDBJ whole genome shotgun (WGS) entry which is preliminary data.</text>
</comment>